<dbReference type="Gene3D" id="3.30.70.1620">
    <property type="match status" value="1"/>
</dbReference>
<dbReference type="GO" id="GO:0000796">
    <property type="term" value="C:condensin complex"/>
    <property type="evidence" value="ECO:0007669"/>
    <property type="project" value="TreeGrafter"/>
</dbReference>
<feature type="compositionally biased region" description="Basic and acidic residues" evidence="15">
    <location>
        <begin position="421"/>
        <end position="434"/>
    </location>
</feature>
<reference evidence="18" key="2">
    <citation type="submission" date="2023-03" db="EMBL/GenBank/DDBJ databases">
        <authorList>
            <consortium name="Wellcome Sanger Institute Data Sharing"/>
        </authorList>
    </citation>
    <scope>NUCLEOTIDE SEQUENCE [LARGE SCALE GENOMIC DNA]</scope>
</reference>
<evidence type="ECO:0000256" key="12">
    <source>
        <dbReference type="ARBA" id="ARBA00023306"/>
    </source>
</evidence>
<keyword evidence="5" id="KW-0132">Cell division</keyword>
<dbReference type="FunFam" id="1.20.1060.20:FF:000003">
    <property type="entry name" value="Structural maintenance of chromosomes 4"/>
    <property type="match status" value="1"/>
</dbReference>
<keyword evidence="8" id="KW-0067">ATP-binding</keyword>
<feature type="coiled-coil region" evidence="14">
    <location>
        <begin position="272"/>
        <end position="299"/>
    </location>
</feature>
<reference evidence="17" key="3">
    <citation type="submission" date="2025-08" db="UniProtKB">
        <authorList>
            <consortium name="Ensembl"/>
        </authorList>
    </citation>
    <scope>IDENTIFICATION</scope>
</reference>
<evidence type="ECO:0000256" key="4">
    <source>
        <dbReference type="ARBA" id="ARBA00022454"/>
    </source>
</evidence>
<dbReference type="Pfam" id="PF06470">
    <property type="entry name" value="SMC_hinge"/>
    <property type="match status" value="1"/>
</dbReference>
<protein>
    <recommendedName>
        <fullName evidence="13">Structural maintenance of chromosomes protein</fullName>
    </recommendedName>
</protein>
<dbReference type="Ensembl" id="ENSACLT00000062154.1">
    <property type="protein sequence ID" value="ENSACLP00000083388.1"/>
    <property type="gene ID" value="ENSACLG00000015133.2"/>
</dbReference>
<dbReference type="InterPro" id="IPR024704">
    <property type="entry name" value="SMC"/>
</dbReference>
<dbReference type="PIRSF" id="PIRSF005719">
    <property type="entry name" value="SMC"/>
    <property type="match status" value="1"/>
</dbReference>
<dbReference type="PANTHER" id="PTHR18937:SF172">
    <property type="entry name" value="STRUCTURAL MAINTENANCE OF CHROMOSOMES PROTEIN"/>
    <property type="match status" value="1"/>
</dbReference>
<evidence type="ECO:0000256" key="9">
    <source>
        <dbReference type="ARBA" id="ARBA00023054"/>
    </source>
</evidence>
<name>A0AAX7VL65_ASTCA</name>
<organism evidence="17 18">
    <name type="scientific">Astatotilapia calliptera</name>
    <name type="common">Eastern happy</name>
    <name type="synonym">Chromis callipterus</name>
    <dbReference type="NCBI Taxonomy" id="8154"/>
    <lineage>
        <taxon>Eukaryota</taxon>
        <taxon>Metazoa</taxon>
        <taxon>Chordata</taxon>
        <taxon>Craniata</taxon>
        <taxon>Vertebrata</taxon>
        <taxon>Euteleostomi</taxon>
        <taxon>Actinopterygii</taxon>
        <taxon>Neopterygii</taxon>
        <taxon>Teleostei</taxon>
        <taxon>Neoteleostei</taxon>
        <taxon>Acanthomorphata</taxon>
        <taxon>Ovalentaria</taxon>
        <taxon>Cichlomorphae</taxon>
        <taxon>Cichliformes</taxon>
        <taxon>Cichlidae</taxon>
        <taxon>African cichlids</taxon>
        <taxon>Pseudocrenilabrinae</taxon>
        <taxon>Haplochromini</taxon>
        <taxon>Astatotilapia</taxon>
    </lineage>
</organism>
<keyword evidence="7" id="KW-0498">Mitosis</keyword>
<dbReference type="Pfam" id="PF02463">
    <property type="entry name" value="SMC_N"/>
    <property type="match status" value="1"/>
</dbReference>
<dbReference type="PANTHER" id="PTHR18937">
    <property type="entry name" value="STRUCTURAL MAINTENANCE OF CHROMOSOMES SMC FAMILY MEMBER"/>
    <property type="match status" value="1"/>
</dbReference>
<evidence type="ECO:0000256" key="3">
    <source>
        <dbReference type="ARBA" id="ARBA00006005"/>
    </source>
</evidence>
<evidence type="ECO:0000256" key="13">
    <source>
        <dbReference type="PIRNR" id="PIRNR005719"/>
    </source>
</evidence>
<dbReference type="FunFam" id="3.30.70.1620:FF:000003">
    <property type="entry name" value="Structural maintenance of chromosomes 4"/>
    <property type="match status" value="1"/>
</dbReference>
<reference evidence="17 18" key="1">
    <citation type="submission" date="2018-05" db="EMBL/GenBank/DDBJ databases">
        <authorList>
            <person name="Datahose"/>
        </authorList>
    </citation>
    <scope>NUCLEOTIDE SEQUENCE</scope>
</reference>
<dbReference type="GeneTree" id="ENSGT00900000141094"/>
<evidence type="ECO:0000256" key="7">
    <source>
        <dbReference type="ARBA" id="ARBA00022776"/>
    </source>
</evidence>
<evidence type="ECO:0000259" key="16">
    <source>
        <dbReference type="SMART" id="SM00968"/>
    </source>
</evidence>
<feature type="compositionally biased region" description="Basic and acidic residues" evidence="15">
    <location>
        <begin position="43"/>
        <end position="60"/>
    </location>
</feature>
<evidence type="ECO:0000256" key="14">
    <source>
        <dbReference type="SAM" id="Coils"/>
    </source>
</evidence>
<dbReference type="InterPro" id="IPR003395">
    <property type="entry name" value="RecF/RecN/SMC_N"/>
</dbReference>
<feature type="region of interest" description="Disordered" evidence="15">
    <location>
        <begin position="1"/>
        <end position="60"/>
    </location>
</feature>
<evidence type="ECO:0000313" key="18">
    <source>
        <dbReference type="Proteomes" id="UP000265100"/>
    </source>
</evidence>
<dbReference type="Gene3D" id="1.20.1060.20">
    <property type="match status" value="1"/>
</dbReference>
<dbReference type="SUPFAM" id="SSF75553">
    <property type="entry name" value="Smc hinge domain"/>
    <property type="match status" value="1"/>
</dbReference>
<accession>A0AAX7VL65</accession>
<keyword evidence="10" id="KW-0226">DNA condensation</keyword>
<feature type="compositionally biased region" description="Low complexity" evidence="15">
    <location>
        <begin position="1"/>
        <end position="14"/>
    </location>
</feature>
<proteinExistence type="inferred from homology"/>
<gene>
    <name evidence="17" type="primary">SMC4</name>
</gene>
<feature type="compositionally biased region" description="Basic residues" evidence="15">
    <location>
        <begin position="409"/>
        <end position="420"/>
    </location>
</feature>
<keyword evidence="6" id="KW-0547">Nucleotide-binding</keyword>
<feature type="compositionally biased region" description="Basic and acidic residues" evidence="15">
    <location>
        <begin position="448"/>
        <end position="458"/>
    </location>
</feature>
<dbReference type="InterPro" id="IPR036277">
    <property type="entry name" value="SMC_hinge_sf"/>
</dbReference>
<feature type="region of interest" description="Disordered" evidence="15">
    <location>
        <begin position="409"/>
        <end position="458"/>
    </location>
</feature>
<evidence type="ECO:0000256" key="2">
    <source>
        <dbReference type="ARBA" id="ARBA00004286"/>
    </source>
</evidence>
<dbReference type="GO" id="GO:0016887">
    <property type="term" value="F:ATP hydrolysis activity"/>
    <property type="evidence" value="ECO:0007669"/>
    <property type="project" value="InterPro"/>
</dbReference>
<feature type="coiled-coil region" evidence="14">
    <location>
        <begin position="546"/>
        <end position="599"/>
    </location>
</feature>
<dbReference type="FunFam" id="3.40.50.300:FF:000585">
    <property type="entry name" value="Structural maintenance of chromosomes 4"/>
    <property type="match status" value="1"/>
</dbReference>
<sequence length="1228" mass="140025">MPSKTAKSSTASAKPRGKGSQSDSEDELDVPPQETNSNGQEEAPPKTDSSHGEGTETVDNRSLEEIVGSIPPPPPPAMTNEPGAPRLMITHLVNRNFKSYAGEQILGPFHKRFSCIIGPNGSGKSNVIDSMLFVFGYRAQKIRSKKLSVLIHSSDQHKDVQSCTVEVHFQKIIDKQGDDYEVIPNSKFYVSRTANKDNSSAYHINGKKATFKEVGALLRSHGIDLDHNRFLILQGEVEQIAMMKPKGQTEHDEGMLEYLEDIIGSCRLKEPIQTLARRIELLNEQRGEKLNRVKMVEKEKNALEGEKNKAVEFLTLENDIFKHKCQLCQYYIHDLQKRVVDKEQEKQKISEDTKELTEKNAKLSEEMEKMNQELKNVEKKQNKLNKYIETQKEKFTQLDLQDVEVREKIKHSKSKNKKLQKQLEKDKEKLEEVRGIPASSEKAISEATARKEELEQQKVKEEEKLKDVMESLKEETSGLQQDKEKKEKELMELNKAVNETRSRMDLAQSELDIYLSRHNTALTQLNTAKQTLQTTSDTLRERRAAIKDLEVKIPERERELKKEELEQLMKTDNETREVVRELRQKVDEAKSSLSSNRSRGKVLDALMQQKKSGRIPGIYGRLGDLGAIDEKYDVAISSSCGALDNIVVDTIDTAQKCVTFLKEQNIGVATFIGLDKMKVWEKSMASIRTPEDSPRLFDMVRVNDDSVRPAFYFALRDTLVAQNLEQATRIAYQKDKRWRVVTLKGEIIEMAGTMTGGGRVMKGRMGSSIGTEVSQVEVNLSKLQGCQERKLQLEENIQRLRPQLRDMKNTLEKYTNSMTSLADQETHLKLQIKELEANVLAAAPDKAKQKQMEKSLEAFKQDYEAASSKAGKVENEVKRLHNLIVDINSHKLKAQQDKLDKINKELDECSSTITKAQVAIKTAEHKSYLYLEIKALQQQEHALQEESLGVRLRIEQIEATITEQNNKIKHWQKEASKLSLHTIEDKPAEELPVLTPAELDEISDPNIIINKMITLETQCAQMKPNLGAIAEYKKKEELYLQRVAQLDEITTERDKFKRGYEDLRKQRLNEFMTGFNMITNKLKENYQMLTLGGDAELELVDSLDPFSEGIMFSVRPPKKSWKKIFNLSGGEKTLSSLALVFALHHYKPTPLYFMDEIDAALDFKNVSIVACYIYEQTKNAQFIIISLRNNMFEIADRLIGIYKTNNTTKSVGINPKTIVFKEHDAITA</sequence>
<dbReference type="SMART" id="SM00968">
    <property type="entry name" value="SMC_hinge"/>
    <property type="match status" value="1"/>
</dbReference>
<dbReference type="GO" id="GO:0051301">
    <property type="term" value="P:cell division"/>
    <property type="evidence" value="ECO:0007669"/>
    <property type="project" value="UniProtKB-KW"/>
</dbReference>
<feature type="domain" description="SMC hinge" evidence="16">
    <location>
        <begin position="616"/>
        <end position="731"/>
    </location>
</feature>
<keyword evidence="18" id="KW-1185">Reference proteome</keyword>
<keyword evidence="11 13" id="KW-0539">Nucleus</keyword>
<evidence type="ECO:0000313" key="17">
    <source>
        <dbReference type="Ensembl" id="ENSACLP00000083388.1"/>
    </source>
</evidence>
<evidence type="ECO:0000256" key="11">
    <source>
        <dbReference type="ARBA" id="ARBA00023242"/>
    </source>
</evidence>
<keyword evidence="9 14" id="KW-0175">Coiled coil</keyword>
<dbReference type="FunFam" id="3.40.50.300:FF:000481">
    <property type="entry name" value="Structural maintenance of chromosomes 4"/>
    <property type="match status" value="1"/>
</dbReference>
<dbReference type="InterPro" id="IPR027417">
    <property type="entry name" value="P-loop_NTPase"/>
</dbReference>
<evidence type="ECO:0000256" key="6">
    <source>
        <dbReference type="ARBA" id="ARBA00022741"/>
    </source>
</evidence>
<evidence type="ECO:0000256" key="10">
    <source>
        <dbReference type="ARBA" id="ARBA00023067"/>
    </source>
</evidence>
<dbReference type="GO" id="GO:0005524">
    <property type="term" value="F:ATP binding"/>
    <property type="evidence" value="ECO:0007669"/>
    <property type="project" value="UniProtKB-KW"/>
</dbReference>
<feature type="coiled-coil region" evidence="14">
    <location>
        <begin position="804"/>
        <end position="912"/>
    </location>
</feature>
<dbReference type="Proteomes" id="UP000265100">
    <property type="component" value="Chromosome 14"/>
</dbReference>
<dbReference type="GO" id="GO:0007076">
    <property type="term" value="P:mitotic chromosome condensation"/>
    <property type="evidence" value="ECO:0007669"/>
    <property type="project" value="TreeGrafter"/>
</dbReference>
<dbReference type="AlphaFoldDB" id="A0AAX7VL65"/>
<dbReference type="InterPro" id="IPR010935">
    <property type="entry name" value="SMC_hinge"/>
</dbReference>
<keyword evidence="12" id="KW-0131">Cell cycle</keyword>
<evidence type="ECO:0000256" key="5">
    <source>
        <dbReference type="ARBA" id="ARBA00022618"/>
    </source>
</evidence>
<keyword evidence="4" id="KW-0158">Chromosome</keyword>
<dbReference type="Gene3D" id="3.40.50.300">
    <property type="entry name" value="P-loop containing nucleotide triphosphate hydrolases"/>
    <property type="match status" value="2"/>
</dbReference>
<comment type="similarity">
    <text evidence="3">Belongs to the SMC family. SMC4 subfamily.</text>
</comment>
<evidence type="ECO:0000256" key="1">
    <source>
        <dbReference type="ARBA" id="ARBA00004123"/>
    </source>
</evidence>
<dbReference type="SUPFAM" id="SSF52540">
    <property type="entry name" value="P-loop containing nucleoside triphosphate hydrolases"/>
    <property type="match status" value="1"/>
</dbReference>
<evidence type="ECO:0000256" key="8">
    <source>
        <dbReference type="ARBA" id="ARBA00022840"/>
    </source>
</evidence>
<evidence type="ECO:0000256" key="15">
    <source>
        <dbReference type="SAM" id="MobiDB-lite"/>
    </source>
</evidence>
<dbReference type="GO" id="GO:0005634">
    <property type="term" value="C:nucleus"/>
    <property type="evidence" value="ECO:0007669"/>
    <property type="project" value="UniProtKB-SubCell"/>
</dbReference>
<reference evidence="17" key="4">
    <citation type="submission" date="2025-09" db="UniProtKB">
        <authorList>
            <consortium name="Ensembl"/>
        </authorList>
    </citation>
    <scope>IDENTIFICATION</scope>
</reference>
<comment type="subcellular location">
    <subcellularLocation>
        <location evidence="2">Chromosome</location>
    </subcellularLocation>
    <subcellularLocation>
        <location evidence="1 13">Nucleus</location>
    </subcellularLocation>
</comment>